<dbReference type="AlphaFoldDB" id="A0AAN8X6B2"/>
<reference evidence="2 3" key="1">
    <citation type="submission" date="2023-11" db="EMBL/GenBank/DDBJ databases">
        <title>Halocaridina rubra genome assembly.</title>
        <authorList>
            <person name="Smith C."/>
        </authorList>
    </citation>
    <scope>NUCLEOTIDE SEQUENCE [LARGE SCALE GENOMIC DNA]</scope>
    <source>
        <strain evidence="2">EP-1</strain>
        <tissue evidence="2">Whole</tissue>
    </source>
</reference>
<keyword evidence="3" id="KW-1185">Reference proteome</keyword>
<dbReference type="PANTHER" id="PTHR48228">
    <property type="entry name" value="SUCCINYL-COA--D-CITRAMALATE COA-TRANSFERASE"/>
    <property type="match status" value="1"/>
</dbReference>
<dbReference type="Pfam" id="PF02515">
    <property type="entry name" value="CoA_transf_3"/>
    <property type="match status" value="1"/>
</dbReference>
<dbReference type="InterPro" id="IPR050509">
    <property type="entry name" value="CoA-transferase_III"/>
</dbReference>
<comment type="caution">
    <text evidence="2">The sequence shown here is derived from an EMBL/GenBank/DDBJ whole genome shotgun (WGS) entry which is preliminary data.</text>
</comment>
<proteinExistence type="inferred from homology"/>
<dbReference type="InterPro" id="IPR023606">
    <property type="entry name" value="CoA-Trfase_III_dom_1_sf"/>
</dbReference>
<dbReference type="Proteomes" id="UP001381693">
    <property type="component" value="Unassembled WGS sequence"/>
</dbReference>
<dbReference type="Gene3D" id="3.40.50.10540">
    <property type="entry name" value="Crotonobetainyl-coa:carnitine coa-transferase, domain 1"/>
    <property type="match status" value="1"/>
</dbReference>
<comment type="similarity">
    <text evidence="1">Belongs to the CoA-transferase III family.</text>
</comment>
<evidence type="ECO:0000313" key="2">
    <source>
        <dbReference type="EMBL" id="KAK7075198.1"/>
    </source>
</evidence>
<dbReference type="GO" id="GO:0003824">
    <property type="term" value="F:catalytic activity"/>
    <property type="evidence" value="ECO:0007669"/>
    <property type="project" value="InterPro"/>
</dbReference>
<evidence type="ECO:0008006" key="4">
    <source>
        <dbReference type="Google" id="ProtNLM"/>
    </source>
</evidence>
<accession>A0AAN8X6B2</accession>
<organism evidence="2 3">
    <name type="scientific">Halocaridina rubra</name>
    <name type="common">Hawaiian red shrimp</name>
    <dbReference type="NCBI Taxonomy" id="373956"/>
    <lineage>
        <taxon>Eukaryota</taxon>
        <taxon>Metazoa</taxon>
        <taxon>Ecdysozoa</taxon>
        <taxon>Arthropoda</taxon>
        <taxon>Crustacea</taxon>
        <taxon>Multicrustacea</taxon>
        <taxon>Malacostraca</taxon>
        <taxon>Eumalacostraca</taxon>
        <taxon>Eucarida</taxon>
        <taxon>Decapoda</taxon>
        <taxon>Pleocyemata</taxon>
        <taxon>Caridea</taxon>
        <taxon>Atyoidea</taxon>
        <taxon>Atyidae</taxon>
        <taxon>Halocaridina</taxon>
    </lineage>
</organism>
<name>A0AAN8X6B2_HALRR</name>
<dbReference type="InterPro" id="IPR003673">
    <property type="entry name" value="CoA-Trfase_fam_III"/>
</dbReference>
<dbReference type="EMBL" id="JAXCGZ010011348">
    <property type="protein sequence ID" value="KAK7075198.1"/>
    <property type="molecule type" value="Genomic_DNA"/>
</dbReference>
<dbReference type="PANTHER" id="PTHR48228:SF5">
    <property type="entry name" value="ALPHA-METHYLACYL-COA RACEMASE"/>
    <property type="match status" value="1"/>
</dbReference>
<gene>
    <name evidence="2" type="ORF">SK128_011148</name>
</gene>
<evidence type="ECO:0000313" key="3">
    <source>
        <dbReference type="Proteomes" id="UP001381693"/>
    </source>
</evidence>
<sequence>MALRGIRVIEMAGLAPAPFCGMILSDFGASVIRVDKPRAPDTDRLGRGKRSIVLDLKKPEGVDVVKKLCADADVLIEPFRRGVMEKMGLGPKDLMKNNPKLIYARLTGYGQSGPYADMAGHDINYVAVSGLLSMLGRKEGPPTPPINLLADFAGGGLMCAMGISLALFERTKSEADRLVWGHGERDENEMVWGM</sequence>
<dbReference type="SUPFAM" id="SSF89796">
    <property type="entry name" value="CoA-transferase family III (CaiB/BaiF)"/>
    <property type="match status" value="1"/>
</dbReference>
<protein>
    <recommendedName>
        <fullName evidence="4">Alpha-methylacyl-CoA racemase</fullName>
    </recommendedName>
</protein>
<evidence type="ECO:0000256" key="1">
    <source>
        <dbReference type="ARBA" id="ARBA00008383"/>
    </source>
</evidence>